<evidence type="ECO:0000256" key="4">
    <source>
        <dbReference type="ARBA" id="ARBA00010617"/>
    </source>
</evidence>
<keyword evidence="8 14" id="KW-1133">Transmembrane helix</keyword>
<evidence type="ECO:0000256" key="10">
    <source>
        <dbReference type="ARBA" id="ARBA00023004"/>
    </source>
</evidence>
<dbReference type="CDD" id="cd11061">
    <property type="entry name" value="CYP67-like"/>
    <property type="match status" value="1"/>
</dbReference>
<dbReference type="Proteomes" id="UP000799778">
    <property type="component" value="Unassembled WGS sequence"/>
</dbReference>
<dbReference type="InterPro" id="IPR001128">
    <property type="entry name" value="Cyt_P450"/>
</dbReference>
<dbReference type="PANTHER" id="PTHR24305">
    <property type="entry name" value="CYTOCHROME P450"/>
    <property type="match status" value="1"/>
</dbReference>
<dbReference type="GO" id="GO:0016020">
    <property type="term" value="C:membrane"/>
    <property type="evidence" value="ECO:0007669"/>
    <property type="project" value="UniProtKB-SubCell"/>
</dbReference>
<keyword evidence="12 14" id="KW-0472">Membrane</keyword>
<keyword evidence="10 13" id="KW-0408">Iron</keyword>
<evidence type="ECO:0000256" key="6">
    <source>
        <dbReference type="ARBA" id="ARBA00022692"/>
    </source>
</evidence>
<feature type="transmembrane region" description="Helical" evidence="14">
    <location>
        <begin position="7"/>
        <end position="25"/>
    </location>
</feature>
<evidence type="ECO:0000313" key="15">
    <source>
        <dbReference type="EMBL" id="KAF2019098.1"/>
    </source>
</evidence>
<dbReference type="PRINTS" id="PR00385">
    <property type="entry name" value="P450"/>
</dbReference>
<dbReference type="GO" id="GO:0005506">
    <property type="term" value="F:iron ion binding"/>
    <property type="evidence" value="ECO:0007669"/>
    <property type="project" value="InterPro"/>
</dbReference>
<evidence type="ECO:0000256" key="12">
    <source>
        <dbReference type="ARBA" id="ARBA00023136"/>
    </source>
</evidence>
<evidence type="ECO:0000256" key="13">
    <source>
        <dbReference type="PIRSR" id="PIRSR602401-1"/>
    </source>
</evidence>
<reference evidence="15" key="1">
    <citation type="journal article" date="2020" name="Stud. Mycol.">
        <title>101 Dothideomycetes genomes: a test case for predicting lifestyles and emergence of pathogens.</title>
        <authorList>
            <person name="Haridas S."/>
            <person name="Albert R."/>
            <person name="Binder M."/>
            <person name="Bloem J."/>
            <person name="Labutti K."/>
            <person name="Salamov A."/>
            <person name="Andreopoulos B."/>
            <person name="Baker S."/>
            <person name="Barry K."/>
            <person name="Bills G."/>
            <person name="Bluhm B."/>
            <person name="Cannon C."/>
            <person name="Castanera R."/>
            <person name="Culley D."/>
            <person name="Daum C."/>
            <person name="Ezra D."/>
            <person name="Gonzalez J."/>
            <person name="Henrissat B."/>
            <person name="Kuo A."/>
            <person name="Liang C."/>
            <person name="Lipzen A."/>
            <person name="Lutzoni F."/>
            <person name="Magnuson J."/>
            <person name="Mondo S."/>
            <person name="Nolan M."/>
            <person name="Ohm R."/>
            <person name="Pangilinan J."/>
            <person name="Park H.-J."/>
            <person name="Ramirez L."/>
            <person name="Alfaro M."/>
            <person name="Sun H."/>
            <person name="Tritt A."/>
            <person name="Yoshinaga Y."/>
            <person name="Zwiers L.-H."/>
            <person name="Turgeon B."/>
            <person name="Goodwin S."/>
            <person name="Spatafora J."/>
            <person name="Crous P."/>
            <person name="Grigoriev I."/>
        </authorList>
    </citation>
    <scope>NUCLEOTIDE SEQUENCE</scope>
    <source>
        <strain evidence="15">CBS 175.79</strain>
    </source>
</reference>
<dbReference type="InterPro" id="IPR036396">
    <property type="entry name" value="Cyt_P450_sf"/>
</dbReference>
<dbReference type="GO" id="GO:0004497">
    <property type="term" value="F:monooxygenase activity"/>
    <property type="evidence" value="ECO:0007669"/>
    <property type="project" value="UniProtKB-KW"/>
</dbReference>
<protein>
    <submittedName>
        <fullName evidence="15">Cytochrome P450</fullName>
    </submittedName>
</protein>
<evidence type="ECO:0000313" key="16">
    <source>
        <dbReference type="Proteomes" id="UP000799778"/>
    </source>
</evidence>
<feature type="transmembrane region" description="Helical" evidence="14">
    <location>
        <begin position="69"/>
        <end position="89"/>
    </location>
</feature>
<dbReference type="GO" id="GO:1902181">
    <property type="term" value="P:verruculogen biosynthetic process"/>
    <property type="evidence" value="ECO:0007669"/>
    <property type="project" value="UniProtKB-ARBA"/>
</dbReference>
<accession>A0A6A5Y0N4</accession>
<dbReference type="AlphaFoldDB" id="A0A6A5Y0N4"/>
<dbReference type="OrthoDB" id="6692864at2759"/>
<name>A0A6A5Y0N4_9PLEO</name>
<proteinExistence type="inferred from homology"/>
<evidence type="ECO:0000256" key="2">
    <source>
        <dbReference type="ARBA" id="ARBA00004370"/>
    </source>
</evidence>
<gene>
    <name evidence="15" type="ORF">BU24DRAFT_489130</name>
</gene>
<keyword evidence="6 14" id="KW-0812">Transmembrane</keyword>
<dbReference type="Gene3D" id="1.10.630.10">
    <property type="entry name" value="Cytochrome P450"/>
    <property type="match status" value="1"/>
</dbReference>
<dbReference type="GO" id="GO:0020037">
    <property type="term" value="F:heme binding"/>
    <property type="evidence" value="ECO:0007669"/>
    <property type="project" value="InterPro"/>
</dbReference>
<dbReference type="RefSeq" id="XP_033387437.1">
    <property type="nucleotide sequence ID" value="XM_033533607.1"/>
</dbReference>
<dbReference type="SUPFAM" id="SSF48264">
    <property type="entry name" value="Cytochrome P450"/>
    <property type="match status" value="1"/>
</dbReference>
<evidence type="ECO:0000256" key="9">
    <source>
        <dbReference type="ARBA" id="ARBA00023002"/>
    </source>
</evidence>
<feature type="binding site" description="axial binding residue" evidence="13">
    <location>
        <position position="511"/>
    </location>
    <ligand>
        <name>heme</name>
        <dbReference type="ChEBI" id="CHEBI:30413"/>
    </ligand>
    <ligandPart>
        <name>Fe</name>
        <dbReference type="ChEBI" id="CHEBI:18248"/>
    </ligandPart>
</feature>
<dbReference type="EMBL" id="ML978067">
    <property type="protein sequence ID" value="KAF2019098.1"/>
    <property type="molecule type" value="Genomic_DNA"/>
</dbReference>
<dbReference type="PANTHER" id="PTHR24305:SF112">
    <property type="entry name" value="L-ORNITHINE-N5-MONOOXYGENASE (EUROFUNG)"/>
    <property type="match status" value="1"/>
</dbReference>
<comment type="similarity">
    <text evidence="4">Belongs to the cytochrome P450 family.</text>
</comment>
<keyword evidence="16" id="KW-1185">Reference proteome</keyword>
<sequence>MQSLVDTGLATSAPLVAGAAAYILYFHRGEHHFNPYGIIQVHFVLAASVAAVLIHYFDTPTAAALKTTASCAGLYLTSLTTCTFAYRLFLNPLNKFPGPISARLSKFSHVYQNRKLKSHHELQKLHQKHGKFVRIGPNDISVTDPDAAKVISGTNSKCYKATWYDNDAPLTSMHTSRSKAQHDARRKVWASAFSPATLKGYETRIQKYNDELLAGLSNSRYAIEGDSEQAINASETFHWYSFDVMGDLAFGKSFGMLESAKTHWAIELLGDGMKPAGLGLPAWFFRFIIKIPGAAKDYWRFISFCNTQIAKRMDEQSSLNAKSRNLEKGESNNRDITHKLIEHFEGMTPDAQKKALPMLQGDSRLIIVAGSDTTAATLTYLSYYLARDPELVRRLRDEIKRCLGNENAEVEHQKIVDSELLNGCIYEALRLNPPVPSGIFRKTPKEGVFVGETFIPGDTTIQMPWFVMGHDEDCYVDAETFMPERWFAKNVDRMVKHRDAWQPFNSGPYGCIGKNLALMQIRVLVVQILQRFDIKLARGENGHNLIENSTDHFTVALAPLRLVFTERA</sequence>
<comment type="subcellular location">
    <subcellularLocation>
        <location evidence="2">Membrane</location>
    </subcellularLocation>
</comment>
<evidence type="ECO:0000256" key="14">
    <source>
        <dbReference type="SAM" id="Phobius"/>
    </source>
</evidence>
<keyword evidence="9" id="KW-0560">Oxidoreductase</keyword>
<dbReference type="Pfam" id="PF00067">
    <property type="entry name" value="p450"/>
    <property type="match status" value="1"/>
</dbReference>
<evidence type="ECO:0000256" key="1">
    <source>
        <dbReference type="ARBA" id="ARBA00001971"/>
    </source>
</evidence>
<evidence type="ECO:0000256" key="7">
    <source>
        <dbReference type="ARBA" id="ARBA00022723"/>
    </source>
</evidence>
<comment type="pathway">
    <text evidence="3">Mycotoxin biosynthesis.</text>
</comment>
<organism evidence="15 16">
    <name type="scientific">Aaosphaeria arxii CBS 175.79</name>
    <dbReference type="NCBI Taxonomy" id="1450172"/>
    <lineage>
        <taxon>Eukaryota</taxon>
        <taxon>Fungi</taxon>
        <taxon>Dikarya</taxon>
        <taxon>Ascomycota</taxon>
        <taxon>Pezizomycotina</taxon>
        <taxon>Dothideomycetes</taxon>
        <taxon>Pleosporomycetidae</taxon>
        <taxon>Pleosporales</taxon>
        <taxon>Pleosporales incertae sedis</taxon>
        <taxon>Aaosphaeria</taxon>
    </lineage>
</organism>
<dbReference type="GO" id="GO:0016705">
    <property type="term" value="F:oxidoreductase activity, acting on paired donors, with incorporation or reduction of molecular oxygen"/>
    <property type="evidence" value="ECO:0007669"/>
    <property type="project" value="InterPro"/>
</dbReference>
<feature type="transmembrane region" description="Helical" evidence="14">
    <location>
        <begin position="37"/>
        <end position="57"/>
    </location>
</feature>
<evidence type="ECO:0000256" key="5">
    <source>
        <dbReference type="ARBA" id="ARBA00022617"/>
    </source>
</evidence>
<dbReference type="FunFam" id="1.10.630.10:FF:000063">
    <property type="entry name" value="Cytochrome P450 monooxygenase"/>
    <property type="match status" value="1"/>
</dbReference>
<evidence type="ECO:0000256" key="3">
    <source>
        <dbReference type="ARBA" id="ARBA00004685"/>
    </source>
</evidence>
<dbReference type="InterPro" id="IPR050121">
    <property type="entry name" value="Cytochrome_P450_monoxygenase"/>
</dbReference>
<keyword evidence="11" id="KW-0503">Monooxygenase</keyword>
<dbReference type="PRINTS" id="PR00463">
    <property type="entry name" value="EP450I"/>
</dbReference>
<keyword evidence="7 13" id="KW-0479">Metal-binding</keyword>
<evidence type="ECO:0000256" key="11">
    <source>
        <dbReference type="ARBA" id="ARBA00023033"/>
    </source>
</evidence>
<dbReference type="InterPro" id="IPR002401">
    <property type="entry name" value="Cyt_P450_E_grp-I"/>
</dbReference>
<dbReference type="GeneID" id="54291004"/>
<keyword evidence="5 13" id="KW-0349">Heme</keyword>
<evidence type="ECO:0000256" key="8">
    <source>
        <dbReference type="ARBA" id="ARBA00022989"/>
    </source>
</evidence>
<comment type="cofactor">
    <cofactor evidence="1 13">
        <name>heme</name>
        <dbReference type="ChEBI" id="CHEBI:30413"/>
    </cofactor>
</comment>